<feature type="DNA-binding region" description="H-T-H motif" evidence="2">
    <location>
        <begin position="70"/>
        <end position="89"/>
    </location>
</feature>
<protein>
    <submittedName>
        <fullName evidence="4">Transcriptional regulator, TetR family</fullName>
    </submittedName>
</protein>
<feature type="domain" description="HTH tetR-type" evidence="3">
    <location>
        <begin position="47"/>
        <end position="107"/>
    </location>
</feature>
<evidence type="ECO:0000256" key="1">
    <source>
        <dbReference type="ARBA" id="ARBA00023125"/>
    </source>
</evidence>
<dbReference type="RefSeq" id="WP_093384795.1">
    <property type="nucleotide sequence ID" value="NZ_FOTW01000006.1"/>
</dbReference>
<keyword evidence="1 2" id="KW-0238">DNA-binding</keyword>
<dbReference type="Proteomes" id="UP000199470">
    <property type="component" value="Unassembled WGS sequence"/>
</dbReference>
<name>A0A1I4JN42_9BURK</name>
<dbReference type="Pfam" id="PF00440">
    <property type="entry name" value="TetR_N"/>
    <property type="match status" value="1"/>
</dbReference>
<dbReference type="InterPro" id="IPR001647">
    <property type="entry name" value="HTH_TetR"/>
</dbReference>
<dbReference type="SUPFAM" id="SSF46689">
    <property type="entry name" value="Homeodomain-like"/>
    <property type="match status" value="1"/>
</dbReference>
<dbReference type="GO" id="GO:0003700">
    <property type="term" value="F:DNA-binding transcription factor activity"/>
    <property type="evidence" value="ECO:0007669"/>
    <property type="project" value="TreeGrafter"/>
</dbReference>
<dbReference type="InterPro" id="IPR036271">
    <property type="entry name" value="Tet_transcr_reg_TetR-rel_C_sf"/>
</dbReference>
<dbReference type="InterPro" id="IPR050109">
    <property type="entry name" value="HTH-type_TetR-like_transc_reg"/>
</dbReference>
<gene>
    <name evidence="4" type="ORF">SAMN02982985_01119</name>
</gene>
<dbReference type="Gene3D" id="1.10.357.10">
    <property type="entry name" value="Tetracycline Repressor, domain 2"/>
    <property type="match status" value="1"/>
</dbReference>
<proteinExistence type="predicted"/>
<dbReference type="InterPro" id="IPR009057">
    <property type="entry name" value="Homeodomain-like_sf"/>
</dbReference>
<dbReference type="PANTHER" id="PTHR30055:SF146">
    <property type="entry name" value="HTH-TYPE TRANSCRIPTIONAL DUAL REGULATOR CECR"/>
    <property type="match status" value="1"/>
</dbReference>
<dbReference type="Pfam" id="PF14246">
    <property type="entry name" value="TetR_C_7"/>
    <property type="match status" value="1"/>
</dbReference>
<dbReference type="InterPro" id="IPR039536">
    <property type="entry name" value="TetR_C_Proteobacteria"/>
</dbReference>
<dbReference type="AlphaFoldDB" id="A0A1I4JN42"/>
<dbReference type="PRINTS" id="PR00455">
    <property type="entry name" value="HTHTETR"/>
</dbReference>
<accession>A0A1I4JN42</accession>
<dbReference type="STRING" id="758825.SAMN02982985_01119"/>
<dbReference type="EMBL" id="FOTW01000006">
    <property type="protein sequence ID" value="SFL68018.1"/>
    <property type="molecule type" value="Genomic_DNA"/>
</dbReference>
<evidence type="ECO:0000313" key="4">
    <source>
        <dbReference type="EMBL" id="SFL68018.1"/>
    </source>
</evidence>
<dbReference type="PROSITE" id="PS50977">
    <property type="entry name" value="HTH_TETR_2"/>
    <property type="match status" value="1"/>
</dbReference>
<sequence>MNTTAPSKPADQTAEHASGALSELVANDLELACCGKVAGRPRAADKEARLESLLHTAACLFLEKGYGKVSLEMIAREAHVAVRTIYVKFGGKAGLLNAVIAKGRARYFSGMSSMETDTRPIEEILMDFSIRFVDLVSVPSFVSLHRMVIAEAKSTPELATTFNQAGPVQTRELLSRLFSRPDIKAQLRSELPAEMLAVHLINCILGDQLTRLLFPPEQPPTTEEKLRRVKDGLDLFFNGVLR</sequence>
<dbReference type="SUPFAM" id="SSF48498">
    <property type="entry name" value="Tetracyclin repressor-like, C-terminal domain"/>
    <property type="match status" value="1"/>
</dbReference>
<evidence type="ECO:0000313" key="5">
    <source>
        <dbReference type="Proteomes" id="UP000199470"/>
    </source>
</evidence>
<dbReference type="GO" id="GO:0000976">
    <property type="term" value="F:transcription cis-regulatory region binding"/>
    <property type="evidence" value="ECO:0007669"/>
    <property type="project" value="TreeGrafter"/>
</dbReference>
<organism evidence="4 5">
    <name type="scientific">Rugamonas rubra</name>
    <dbReference type="NCBI Taxonomy" id="758825"/>
    <lineage>
        <taxon>Bacteria</taxon>
        <taxon>Pseudomonadati</taxon>
        <taxon>Pseudomonadota</taxon>
        <taxon>Betaproteobacteria</taxon>
        <taxon>Burkholderiales</taxon>
        <taxon>Oxalobacteraceae</taxon>
        <taxon>Telluria group</taxon>
        <taxon>Rugamonas</taxon>
    </lineage>
</organism>
<evidence type="ECO:0000259" key="3">
    <source>
        <dbReference type="PROSITE" id="PS50977"/>
    </source>
</evidence>
<evidence type="ECO:0000256" key="2">
    <source>
        <dbReference type="PROSITE-ProRule" id="PRU00335"/>
    </source>
</evidence>
<reference evidence="4 5" key="1">
    <citation type="submission" date="2016-10" db="EMBL/GenBank/DDBJ databases">
        <authorList>
            <person name="de Groot N.N."/>
        </authorList>
    </citation>
    <scope>NUCLEOTIDE SEQUENCE [LARGE SCALE GENOMIC DNA]</scope>
    <source>
        <strain evidence="4 5">ATCC 43154</strain>
    </source>
</reference>
<dbReference type="OrthoDB" id="8535430at2"/>
<dbReference type="PANTHER" id="PTHR30055">
    <property type="entry name" value="HTH-TYPE TRANSCRIPTIONAL REGULATOR RUTR"/>
    <property type="match status" value="1"/>
</dbReference>
<keyword evidence="5" id="KW-1185">Reference proteome</keyword>